<dbReference type="GeneID" id="95499415"/>
<evidence type="ECO:0000313" key="10">
    <source>
        <dbReference type="Proteomes" id="UP001432312"/>
    </source>
</evidence>
<evidence type="ECO:0000256" key="6">
    <source>
        <dbReference type="ARBA" id="ARBA00023098"/>
    </source>
</evidence>
<feature type="domain" description="Phospholipase D-like" evidence="8">
    <location>
        <begin position="67"/>
        <end position="215"/>
    </location>
</feature>
<name>A0ABZ1QFW7_9ACTN</name>
<dbReference type="SUPFAM" id="SSF56024">
    <property type="entry name" value="Phospholipase D/nuclease"/>
    <property type="match status" value="2"/>
</dbReference>
<evidence type="ECO:0000256" key="1">
    <source>
        <dbReference type="ARBA" id="ARBA00000798"/>
    </source>
</evidence>
<proteinExistence type="inferred from homology"/>
<keyword evidence="10" id="KW-1185">Reference proteome</keyword>
<dbReference type="Proteomes" id="UP001432312">
    <property type="component" value="Chromosome"/>
</dbReference>
<keyword evidence="5" id="KW-0442">Lipid degradation</keyword>
<accession>A0ABZ1QFW7</accession>
<sequence length="431" mass="46095">MRMRALGRTAAATALAGLAALLTTSGAGAAEDPLRNPAYKVPTQAAAVFNDPMSTDAGKRDAVRNELVDLIQRAETGSEISGSVFLFNDEPAATALIRAAARGVKVRMIVDAKALDQKDSQVPRLREALGTSTAAGSYLFSCPAGRGCIGTRAGLNSAPINHNKFFLFSKVAGAENVVYQSSANLTESQRNNLYNNAVVIPHAGLYSTYRKYHQELVGHGQGAGLTHYYKTRQDGPYETFFFPREEKGASVTETSTDTVVSVLDNVRCLPEGGTKIRVAMFAFTREEVAKKLASLRDQGCHVYVFYNGYTKTDEGNSVSGDVLRALDGGKVRKLSAQAACVADSPNQPGQGVGLHSKYLLIEGAYGDVDDTALVFTGSANYTVPTLRGHDDTLLKISDRTVYQQFENNFDDVLSGTGAKTGICGPPEAVHF</sequence>
<keyword evidence="7" id="KW-0732">Signal</keyword>
<evidence type="ECO:0000313" key="9">
    <source>
        <dbReference type="EMBL" id="WUN81516.1"/>
    </source>
</evidence>
<dbReference type="PANTHER" id="PTHR43856">
    <property type="entry name" value="CARDIOLIPIN HYDROLASE"/>
    <property type="match status" value="1"/>
</dbReference>
<dbReference type="Gene3D" id="3.30.870.10">
    <property type="entry name" value="Endonuclease Chain A"/>
    <property type="match status" value="2"/>
</dbReference>
<keyword evidence="4" id="KW-0378">Hydrolase</keyword>
<reference evidence="9" key="1">
    <citation type="submission" date="2022-10" db="EMBL/GenBank/DDBJ databases">
        <title>The complete genomes of actinobacterial strains from the NBC collection.</title>
        <authorList>
            <person name="Joergensen T.S."/>
            <person name="Alvarez Arevalo M."/>
            <person name="Sterndorff E.B."/>
            <person name="Faurdal D."/>
            <person name="Vuksanovic O."/>
            <person name="Mourched A.-S."/>
            <person name="Charusanti P."/>
            <person name="Shaw S."/>
            <person name="Blin K."/>
            <person name="Weber T."/>
        </authorList>
    </citation>
    <scope>NUCLEOTIDE SEQUENCE</scope>
    <source>
        <strain evidence="9">NBC_00303</strain>
    </source>
</reference>
<dbReference type="RefSeq" id="WP_328740068.1">
    <property type="nucleotide sequence ID" value="NZ_CP108036.1"/>
</dbReference>
<feature type="signal peptide" evidence="7">
    <location>
        <begin position="1"/>
        <end position="29"/>
    </location>
</feature>
<evidence type="ECO:0000259" key="8">
    <source>
        <dbReference type="Pfam" id="PF13091"/>
    </source>
</evidence>
<organism evidence="9 10">
    <name type="scientific">Streptomyces erythrochromogenes</name>
    <dbReference type="NCBI Taxonomy" id="285574"/>
    <lineage>
        <taxon>Bacteria</taxon>
        <taxon>Bacillati</taxon>
        <taxon>Actinomycetota</taxon>
        <taxon>Actinomycetes</taxon>
        <taxon>Kitasatosporales</taxon>
        <taxon>Streptomycetaceae</taxon>
        <taxon>Streptomyces</taxon>
    </lineage>
</organism>
<feature type="domain" description="Phospholipase D-like" evidence="8">
    <location>
        <begin position="274"/>
        <end position="411"/>
    </location>
</feature>
<evidence type="ECO:0000256" key="7">
    <source>
        <dbReference type="SAM" id="SignalP"/>
    </source>
</evidence>
<protein>
    <recommendedName>
        <fullName evidence="3">phospholipase D</fullName>
        <ecNumber evidence="3">3.1.4.4</ecNumber>
    </recommendedName>
</protein>
<keyword evidence="6" id="KW-0443">Lipid metabolism</keyword>
<evidence type="ECO:0000256" key="2">
    <source>
        <dbReference type="ARBA" id="ARBA00008664"/>
    </source>
</evidence>
<evidence type="ECO:0000256" key="5">
    <source>
        <dbReference type="ARBA" id="ARBA00022963"/>
    </source>
</evidence>
<dbReference type="EC" id="3.1.4.4" evidence="3"/>
<comment type="similarity">
    <text evidence="2">Belongs to the phospholipase D family.</text>
</comment>
<dbReference type="InterPro" id="IPR051406">
    <property type="entry name" value="PLD_domain"/>
</dbReference>
<dbReference type="PANTHER" id="PTHR43856:SF1">
    <property type="entry name" value="MITOCHONDRIAL CARDIOLIPIN HYDROLASE"/>
    <property type="match status" value="1"/>
</dbReference>
<evidence type="ECO:0000256" key="4">
    <source>
        <dbReference type="ARBA" id="ARBA00022801"/>
    </source>
</evidence>
<dbReference type="InterPro" id="IPR025202">
    <property type="entry name" value="PLD-like_dom"/>
</dbReference>
<comment type="catalytic activity">
    <reaction evidence="1">
        <text>a 1,2-diacyl-sn-glycero-3-phosphocholine + H2O = a 1,2-diacyl-sn-glycero-3-phosphate + choline + H(+)</text>
        <dbReference type="Rhea" id="RHEA:14445"/>
        <dbReference type="ChEBI" id="CHEBI:15354"/>
        <dbReference type="ChEBI" id="CHEBI:15377"/>
        <dbReference type="ChEBI" id="CHEBI:15378"/>
        <dbReference type="ChEBI" id="CHEBI:57643"/>
        <dbReference type="ChEBI" id="CHEBI:58608"/>
        <dbReference type="EC" id="3.1.4.4"/>
    </reaction>
</comment>
<dbReference type="EMBL" id="CP108036">
    <property type="protein sequence ID" value="WUN81516.1"/>
    <property type="molecule type" value="Genomic_DNA"/>
</dbReference>
<evidence type="ECO:0000256" key="3">
    <source>
        <dbReference type="ARBA" id="ARBA00012027"/>
    </source>
</evidence>
<gene>
    <name evidence="9" type="ORF">OHA91_25245</name>
</gene>
<dbReference type="Pfam" id="PF13091">
    <property type="entry name" value="PLDc_2"/>
    <property type="match status" value="2"/>
</dbReference>
<feature type="chain" id="PRO_5047392655" description="phospholipase D" evidence="7">
    <location>
        <begin position="30"/>
        <end position="431"/>
    </location>
</feature>